<dbReference type="Pfam" id="PF02631">
    <property type="entry name" value="RecX_HTH2"/>
    <property type="match status" value="1"/>
</dbReference>
<feature type="domain" description="RecX second three-helical" evidence="6">
    <location>
        <begin position="109"/>
        <end position="150"/>
    </location>
</feature>
<proteinExistence type="inferred from homology"/>
<dbReference type="InterPro" id="IPR053926">
    <property type="entry name" value="RecX_HTH_1st"/>
</dbReference>
<keyword evidence="10" id="KW-1185">Reference proteome</keyword>
<feature type="domain" description="RecX third three-helical" evidence="7">
    <location>
        <begin position="157"/>
        <end position="198"/>
    </location>
</feature>
<dbReference type="PANTHER" id="PTHR33602">
    <property type="entry name" value="REGULATORY PROTEIN RECX FAMILY PROTEIN"/>
    <property type="match status" value="1"/>
</dbReference>
<protein>
    <recommendedName>
        <fullName evidence="3 5">Regulatory protein RecX</fullName>
    </recommendedName>
</protein>
<reference evidence="9" key="2">
    <citation type="submission" date="2020-09" db="EMBL/GenBank/DDBJ databases">
        <authorList>
            <person name="Sun Q."/>
            <person name="Ohkuma M."/>
        </authorList>
    </citation>
    <scope>NUCLEOTIDE SEQUENCE</scope>
    <source>
        <strain evidence="9">JCM 14719</strain>
    </source>
</reference>
<comment type="caution">
    <text evidence="9">The sequence shown here is derived from an EMBL/GenBank/DDBJ whole genome shotgun (WGS) entry which is preliminary data.</text>
</comment>
<feature type="domain" description="RecX first three-helical" evidence="8">
    <location>
        <begin position="65"/>
        <end position="102"/>
    </location>
</feature>
<name>A0A8J3FAY0_9BACI</name>
<evidence type="ECO:0000256" key="1">
    <source>
        <dbReference type="ARBA" id="ARBA00004496"/>
    </source>
</evidence>
<accession>A0A8J3FAY0</accession>
<evidence type="ECO:0000259" key="8">
    <source>
        <dbReference type="Pfam" id="PF21982"/>
    </source>
</evidence>
<dbReference type="GO" id="GO:0006282">
    <property type="term" value="P:regulation of DNA repair"/>
    <property type="evidence" value="ECO:0007669"/>
    <property type="project" value="UniProtKB-UniRule"/>
</dbReference>
<evidence type="ECO:0000256" key="5">
    <source>
        <dbReference type="HAMAP-Rule" id="MF_01114"/>
    </source>
</evidence>
<organism evidence="9 10">
    <name type="scientific">Calditerricola satsumensis</name>
    <dbReference type="NCBI Taxonomy" id="373054"/>
    <lineage>
        <taxon>Bacteria</taxon>
        <taxon>Bacillati</taxon>
        <taxon>Bacillota</taxon>
        <taxon>Bacilli</taxon>
        <taxon>Bacillales</taxon>
        <taxon>Bacillaceae</taxon>
        <taxon>Calditerricola</taxon>
    </lineage>
</organism>
<dbReference type="InterPro" id="IPR053925">
    <property type="entry name" value="RecX_HTH_3rd"/>
</dbReference>
<comment type="subcellular location">
    <subcellularLocation>
        <location evidence="1 5">Cytoplasm</location>
    </subcellularLocation>
</comment>
<evidence type="ECO:0000259" key="6">
    <source>
        <dbReference type="Pfam" id="PF02631"/>
    </source>
</evidence>
<evidence type="ECO:0000256" key="2">
    <source>
        <dbReference type="ARBA" id="ARBA00009695"/>
    </source>
</evidence>
<dbReference type="HAMAP" id="MF_01114">
    <property type="entry name" value="RecX"/>
    <property type="match status" value="1"/>
</dbReference>
<dbReference type="Proteomes" id="UP000637720">
    <property type="component" value="Unassembled WGS sequence"/>
</dbReference>
<dbReference type="Pfam" id="PF21981">
    <property type="entry name" value="RecX_HTH3"/>
    <property type="match status" value="1"/>
</dbReference>
<evidence type="ECO:0000259" key="7">
    <source>
        <dbReference type="Pfam" id="PF21981"/>
    </source>
</evidence>
<dbReference type="GO" id="GO:0005737">
    <property type="term" value="C:cytoplasm"/>
    <property type="evidence" value="ECO:0007669"/>
    <property type="project" value="UniProtKB-SubCell"/>
</dbReference>
<evidence type="ECO:0000256" key="4">
    <source>
        <dbReference type="ARBA" id="ARBA00022490"/>
    </source>
</evidence>
<dbReference type="Gene3D" id="1.10.10.10">
    <property type="entry name" value="Winged helix-like DNA-binding domain superfamily/Winged helix DNA-binding domain"/>
    <property type="match status" value="3"/>
</dbReference>
<dbReference type="PANTHER" id="PTHR33602:SF1">
    <property type="entry name" value="REGULATORY PROTEIN RECX FAMILY PROTEIN"/>
    <property type="match status" value="1"/>
</dbReference>
<dbReference type="InterPro" id="IPR003783">
    <property type="entry name" value="Regulatory_RecX"/>
</dbReference>
<reference evidence="9" key="1">
    <citation type="journal article" date="2014" name="Int. J. Syst. Evol. Microbiol.">
        <title>Complete genome sequence of Corynebacterium casei LMG S-19264T (=DSM 44701T), isolated from a smear-ripened cheese.</title>
        <authorList>
            <consortium name="US DOE Joint Genome Institute (JGI-PGF)"/>
            <person name="Walter F."/>
            <person name="Albersmeier A."/>
            <person name="Kalinowski J."/>
            <person name="Ruckert C."/>
        </authorList>
    </citation>
    <scope>NUCLEOTIDE SEQUENCE</scope>
    <source>
        <strain evidence="9">JCM 14719</strain>
    </source>
</reference>
<gene>
    <name evidence="5" type="primary">recX</name>
    <name evidence="9" type="ORF">GCM10007043_15870</name>
</gene>
<comment type="similarity">
    <text evidence="2 5">Belongs to the RecX family.</text>
</comment>
<dbReference type="RefSeq" id="WP_188817514.1">
    <property type="nucleotide sequence ID" value="NZ_BMOF01000032.1"/>
</dbReference>
<evidence type="ECO:0000313" key="9">
    <source>
        <dbReference type="EMBL" id="GGK02598.1"/>
    </source>
</evidence>
<evidence type="ECO:0000313" key="10">
    <source>
        <dbReference type="Proteomes" id="UP000637720"/>
    </source>
</evidence>
<dbReference type="InterPro" id="IPR053924">
    <property type="entry name" value="RecX_HTH_2nd"/>
</dbReference>
<evidence type="ECO:0000256" key="3">
    <source>
        <dbReference type="ARBA" id="ARBA00018111"/>
    </source>
</evidence>
<dbReference type="AlphaFoldDB" id="A0A8J3FAY0"/>
<dbReference type="EMBL" id="BMOF01000032">
    <property type="protein sequence ID" value="GGK02598.1"/>
    <property type="molecule type" value="Genomic_DNA"/>
</dbReference>
<comment type="function">
    <text evidence="5">Modulates RecA activity.</text>
</comment>
<sequence>MDGVITAVEPQPGRPKRYNVYVDGELAFSVHEDVVVRLRLVKGRRLDPAACQAVLAEEEENRVLQRALRFLAVRARAEAEVRAYLLRCGYAAERIDAVLGRLREAGWLDDAAFARQWVEARRVSRPRGRRLLRQELLQRGVAAETVDAALAAWTEEDEREAAYALARRRLPRYRTPTGLDAAKLYRFLIGKGFAPGIAGDVVRRLAEEENA</sequence>
<dbReference type="Pfam" id="PF21982">
    <property type="entry name" value="RecX_HTH1"/>
    <property type="match status" value="1"/>
</dbReference>
<dbReference type="InterPro" id="IPR036388">
    <property type="entry name" value="WH-like_DNA-bd_sf"/>
</dbReference>
<keyword evidence="4 5" id="KW-0963">Cytoplasm</keyword>